<reference evidence="2 3" key="1">
    <citation type="submission" date="2017-10" db="EMBL/GenBank/DDBJ databases">
        <title>Streptomyces alboflavus Genome sequencing and assembly.</title>
        <authorList>
            <person name="Wang Y."/>
            <person name="Du B."/>
            <person name="Ding Y."/>
            <person name="Liu H."/>
            <person name="Hou Q."/>
            <person name="Liu K."/>
            <person name="Wang C."/>
            <person name="Yao L."/>
        </authorList>
    </citation>
    <scope>NUCLEOTIDE SEQUENCE [LARGE SCALE GENOMIC DNA]</scope>
    <source>
        <strain evidence="2 3">MDJK44</strain>
        <plasmid evidence="3">Plasmid pmdjk44.1</plasmid>
    </source>
</reference>
<protein>
    <submittedName>
        <fullName evidence="2">Uncharacterized protein</fullName>
    </submittedName>
</protein>
<name>A0A291W3N9_9ACTN</name>
<evidence type="ECO:0000313" key="2">
    <source>
        <dbReference type="EMBL" id="ATM24638.1"/>
    </source>
</evidence>
<dbReference type="EMBL" id="CP023976">
    <property type="protein sequence ID" value="ATM24638.1"/>
    <property type="molecule type" value="Genomic_DNA"/>
</dbReference>
<dbReference type="Proteomes" id="UP000195880">
    <property type="component" value="Plasmid pMDJK44.1"/>
</dbReference>
<evidence type="ECO:0000313" key="3">
    <source>
        <dbReference type="Proteomes" id="UP000195880"/>
    </source>
</evidence>
<organism evidence="2 3">
    <name type="scientific">Streptomyces alboflavus</name>
    <dbReference type="NCBI Taxonomy" id="67267"/>
    <lineage>
        <taxon>Bacteria</taxon>
        <taxon>Bacillati</taxon>
        <taxon>Actinomycetota</taxon>
        <taxon>Actinomycetes</taxon>
        <taxon>Kitasatosporales</taxon>
        <taxon>Streptomycetaceae</taxon>
        <taxon>Streptomyces</taxon>
    </lineage>
</organism>
<geneLocation type="plasmid" evidence="3">
    <name>pmdjk44.1</name>
</geneLocation>
<keyword evidence="3" id="KW-1185">Reference proteome</keyword>
<accession>A0A291W3N9</accession>
<sequence length="61" mass="6283">MGAQVPGEAEAEAVASFYGMAKAPPREAANLRFLDEELRAERGGSVLSTPPAPGRAAAVWG</sequence>
<gene>
    <name evidence="2" type="ORF">SMD44_p10139</name>
</gene>
<dbReference type="KEGG" id="salf:SMD44_p10139"/>
<proteinExistence type="predicted"/>
<dbReference type="AlphaFoldDB" id="A0A291W3N9"/>
<keyword evidence="2" id="KW-0614">Plasmid</keyword>
<feature type="region of interest" description="Disordered" evidence="1">
    <location>
        <begin position="42"/>
        <end position="61"/>
    </location>
</feature>
<evidence type="ECO:0000256" key="1">
    <source>
        <dbReference type="SAM" id="MobiDB-lite"/>
    </source>
</evidence>